<dbReference type="EMBL" id="JAAAHY010002145">
    <property type="protein sequence ID" value="KAF9945240.1"/>
    <property type="molecule type" value="Genomic_DNA"/>
</dbReference>
<evidence type="ECO:0000256" key="1">
    <source>
        <dbReference type="SAM" id="MobiDB-lite"/>
    </source>
</evidence>
<organism evidence="2 3">
    <name type="scientific">Mortierella alpina</name>
    <name type="common">Oleaginous fungus</name>
    <name type="synonym">Mortierella renispora</name>
    <dbReference type="NCBI Taxonomy" id="64518"/>
    <lineage>
        <taxon>Eukaryota</taxon>
        <taxon>Fungi</taxon>
        <taxon>Fungi incertae sedis</taxon>
        <taxon>Mucoromycota</taxon>
        <taxon>Mortierellomycotina</taxon>
        <taxon>Mortierellomycetes</taxon>
        <taxon>Mortierellales</taxon>
        <taxon>Mortierellaceae</taxon>
        <taxon>Mortierella</taxon>
    </lineage>
</organism>
<dbReference type="AlphaFoldDB" id="A0A9P6IRJ0"/>
<name>A0A9P6IRJ0_MORAP</name>
<sequence length="219" mass="23730">GATPTPTPYTTALVARVPNLGYSLSANQVLSATEKSPPLVQPVVEGSASAPVARKSAPMHSPTRAHSTRTPSIIAPRLAVPQRQRFATSMKSVSCYSMVQSVRRSPVNVQSRAMSAEVSSLSYARSPQAIFTLVSRARLLFSRRCALLADAARPKDLHRQVSATQTRASARKTVIFVARPSPRSASSLKTPFTAALVMARPRWRRWPAVARDVCPQLVM</sequence>
<accession>A0A9P6IRJ0</accession>
<evidence type="ECO:0000313" key="3">
    <source>
        <dbReference type="Proteomes" id="UP000738359"/>
    </source>
</evidence>
<protein>
    <submittedName>
        <fullName evidence="2">Uncharacterized protein</fullName>
    </submittedName>
</protein>
<dbReference type="Proteomes" id="UP000738359">
    <property type="component" value="Unassembled WGS sequence"/>
</dbReference>
<reference evidence="2" key="1">
    <citation type="journal article" date="2020" name="Fungal Divers.">
        <title>Resolving the Mortierellaceae phylogeny through synthesis of multi-gene phylogenetics and phylogenomics.</title>
        <authorList>
            <person name="Vandepol N."/>
            <person name="Liber J."/>
            <person name="Desiro A."/>
            <person name="Na H."/>
            <person name="Kennedy M."/>
            <person name="Barry K."/>
            <person name="Grigoriev I.V."/>
            <person name="Miller A.N."/>
            <person name="O'Donnell K."/>
            <person name="Stajich J.E."/>
            <person name="Bonito G."/>
        </authorList>
    </citation>
    <scope>NUCLEOTIDE SEQUENCE</scope>
    <source>
        <strain evidence="2">CK1249</strain>
    </source>
</reference>
<keyword evidence="3" id="KW-1185">Reference proteome</keyword>
<gene>
    <name evidence="2" type="ORF">BGZ70_003950</name>
</gene>
<feature type="region of interest" description="Disordered" evidence="1">
    <location>
        <begin position="42"/>
        <end position="69"/>
    </location>
</feature>
<comment type="caution">
    <text evidence="2">The sequence shown here is derived from an EMBL/GenBank/DDBJ whole genome shotgun (WGS) entry which is preliminary data.</text>
</comment>
<proteinExistence type="predicted"/>
<evidence type="ECO:0000313" key="2">
    <source>
        <dbReference type="EMBL" id="KAF9945240.1"/>
    </source>
</evidence>
<dbReference type="OrthoDB" id="10630340at2759"/>
<feature type="non-terminal residue" evidence="2">
    <location>
        <position position="219"/>
    </location>
</feature>
<feature type="non-terminal residue" evidence="2">
    <location>
        <position position="1"/>
    </location>
</feature>